<comment type="caution">
    <text evidence="1">The sequence shown here is derived from an EMBL/GenBank/DDBJ whole genome shotgun (WGS) entry which is preliminary data.</text>
</comment>
<keyword evidence="2" id="KW-1185">Reference proteome</keyword>
<dbReference type="InterPro" id="IPR028082">
    <property type="entry name" value="Peripla_BP_I"/>
</dbReference>
<dbReference type="EMBL" id="JAFMNU010000115">
    <property type="protein sequence ID" value="MBO0624526.1"/>
    <property type="molecule type" value="Genomic_DNA"/>
</dbReference>
<evidence type="ECO:0000313" key="2">
    <source>
        <dbReference type="Proteomes" id="UP000664299"/>
    </source>
</evidence>
<reference evidence="1" key="1">
    <citation type="submission" date="2021-03" db="EMBL/GenBank/DDBJ databases">
        <title>Genome sequence of Bifidobacterium asteroides strain wkB204 isolated from a honey bee gut.</title>
        <authorList>
            <person name="Motta E.V.S."/>
            <person name="Kwong W.K."/>
            <person name="Moran N.A."/>
        </authorList>
    </citation>
    <scope>NUCLEOTIDE SEQUENCE</scope>
    <source>
        <strain evidence="1">WkB204</strain>
    </source>
</reference>
<organism evidence="1 2">
    <name type="scientific">Bifidobacterium asteroides</name>
    <dbReference type="NCBI Taxonomy" id="1684"/>
    <lineage>
        <taxon>Bacteria</taxon>
        <taxon>Bacillati</taxon>
        <taxon>Actinomycetota</taxon>
        <taxon>Actinomycetes</taxon>
        <taxon>Bifidobacteriales</taxon>
        <taxon>Bifidobacteriaceae</taxon>
        <taxon>Bifidobacterium</taxon>
    </lineage>
</organism>
<sequence>MNLVWSQSKGSSFLTPTRGYEAVELVDDQVEAVFASNELQAMGFLAGMAQRGKKVPDDVALMWLWRR</sequence>
<dbReference type="Gene3D" id="3.40.50.2300">
    <property type="match status" value="1"/>
</dbReference>
<dbReference type="RefSeq" id="WP_211120908.1">
    <property type="nucleotide sequence ID" value="NZ_JAFMNU020000001.1"/>
</dbReference>
<gene>
    <name evidence="1" type="ORF">J1F30_09235</name>
</gene>
<dbReference type="SUPFAM" id="SSF53822">
    <property type="entry name" value="Periplasmic binding protein-like I"/>
    <property type="match status" value="1"/>
</dbReference>
<name>A0ABS3IVY2_9BIFI</name>
<evidence type="ECO:0000313" key="1">
    <source>
        <dbReference type="EMBL" id="MBO0624526.1"/>
    </source>
</evidence>
<dbReference type="Proteomes" id="UP000664299">
    <property type="component" value="Unassembled WGS sequence"/>
</dbReference>
<protein>
    <submittedName>
        <fullName evidence="1">Uncharacterized protein</fullName>
    </submittedName>
</protein>
<proteinExistence type="predicted"/>
<accession>A0ABS3IVY2</accession>